<evidence type="ECO:0000313" key="2">
    <source>
        <dbReference type="Proteomes" id="UP000469346"/>
    </source>
</evidence>
<dbReference type="RefSeq" id="WP_163298189.1">
    <property type="nucleotide sequence ID" value="NZ_JAAGRR010000031.1"/>
</dbReference>
<reference evidence="1 2" key="1">
    <citation type="submission" date="2020-02" db="EMBL/GenBank/DDBJ databases">
        <title>Comparative genomics of sulfur disproportionating microorganisms.</title>
        <authorList>
            <person name="Ward L.M."/>
            <person name="Bertran E."/>
            <person name="Johnston D.T."/>
        </authorList>
    </citation>
    <scope>NUCLEOTIDE SEQUENCE [LARGE SCALE GENOMIC DNA]</scope>
    <source>
        <strain evidence="1 2">DSM 100025</strain>
    </source>
</reference>
<protein>
    <submittedName>
        <fullName evidence="1">Uncharacterized protein</fullName>
    </submittedName>
</protein>
<organism evidence="1 2">
    <name type="scientific">Dissulfurirhabdus thermomarina</name>
    <dbReference type="NCBI Taxonomy" id="1765737"/>
    <lineage>
        <taxon>Bacteria</taxon>
        <taxon>Deltaproteobacteria</taxon>
        <taxon>Dissulfurirhabdaceae</taxon>
        <taxon>Dissulfurirhabdus</taxon>
    </lineage>
</organism>
<evidence type="ECO:0000313" key="1">
    <source>
        <dbReference type="EMBL" id="NDY42040.1"/>
    </source>
</evidence>
<sequence length="260" mass="27678">MLSSLLRHKLSCLRGAGDASLRAELKAMLASPAEPAAGWQAPGRDLLSDFLGRMGREEGLPEWADPVRDLRDRVPNFVSNALAGLTEVLVAPLPAHPQEAKETAVHLLLKIAEWMARNYDHRCLYGEEGEARARALFDGVPMGVEVWGDLDEVWLAVHEACAGLGLERDFQAALPVFGCRGYGAEVTVTAPAVLGAPDFWAGRPLPASAVLTLALRSGLVDQVEVRCRLRGRGAAAASSGRLEGRLLAALVESCGAPESG</sequence>
<name>A0A6N9TNN2_DISTH</name>
<dbReference type="Proteomes" id="UP000469346">
    <property type="component" value="Unassembled WGS sequence"/>
</dbReference>
<dbReference type="AlphaFoldDB" id="A0A6N9TNN2"/>
<dbReference type="EMBL" id="JAAGRR010000031">
    <property type="protein sequence ID" value="NDY42040.1"/>
    <property type="molecule type" value="Genomic_DNA"/>
</dbReference>
<accession>A0A6N9TNN2</accession>
<keyword evidence="2" id="KW-1185">Reference proteome</keyword>
<gene>
    <name evidence="1" type="ORF">G3N55_04150</name>
</gene>
<proteinExistence type="predicted"/>
<comment type="caution">
    <text evidence="1">The sequence shown here is derived from an EMBL/GenBank/DDBJ whole genome shotgun (WGS) entry which is preliminary data.</text>
</comment>